<dbReference type="GO" id="GO:0016531">
    <property type="term" value="F:copper chaperone activity"/>
    <property type="evidence" value="ECO:0007669"/>
    <property type="project" value="InterPro"/>
</dbReference>
<protein>
    <submittedName>
        <fullName evidence="13 14">Protein SCO1 homolog</fullName>
    </submittedName>
</protein>
<feature type="disulfide bond" description="Redox-active" evidence="10">
    <location>
        <begin position="154"/>
        <end position="158"/>
    </location>
</feature>
<reference evidence="13" key="2">
    <citation type="journal article" date="2018" name="Biosci. Biotechnol. Biochem.">
        <title>Polysaccharide hydrolase of the hadal zone amphipods Hirondellea gigas.</title>
        <authorList>
            <person name="Kobayashi H."/>
            <person name="Nagahama T."/>
            <person name="Arai W."/>
            <person name="Sasagawa Y."/>
            <person name="Umeda M."/>
            <person name="Hayashi T."/>
            <person name="Nikaido I."/>
            <person name="Watanabe H."/>
            <person name="Oguri K."/>
            <person name="Kitazato H."/>
            <person name="Fujioka K."/>
            <person name="Kido Y."/>
            <person name="Takami H."/>
        </authorList>
    </citation>
    <scope>NUCLEOTIDE SEQUENCE</scope>
    <source>
        <tissue evidence="13">Whole body</tissue>
    </source>
</reference>
<keyword evidence="4 8" id="KW-0999">Mitochondrion inner membrane</keyword>
<dbReference type="PIRSF" id="PIRSF037736">
    <property type="entry name" value="SCO1"/>
    <property type="match status" value="1"/>
</dbReference>
<dbReference type="EMBL" id="IACT01003301">
    <property type="protein sequence ID" value="LAC22549.1"/>
    <property type="molecule type" value="mRNA"/>
</dbReference>
<dbReference type="GO" id="GO:0033617">
    <property type="term" value="P:mitochondrial respiratory chain complex IV assembly"/>
    <property type="evidence" value="ECO:0007669"/>
    <property type="project" value="TreeGrafter"/>
</dbReference>
<reference evidence="14" key="1">
    <citation type="submission" date="2017-11" db="EMBL/GenBank/DDBJ databases">
        <title>The sensing device of the deep-sea amphipod.</title>
        <authorList>
            <person name="Kobayashi H."/>
            <person name="Nagahama T."/>
            <person name="Arai W."/>
            <person name="Sasagawa Y."/>
            <person name="Umeda M."/>
            <person name="Hayashi T."/>
            <person name="Nikaido I."/>
            <person name="Watanabe H."/>
            <person name="Oguri K."/>
            <person name="Kitazato H."/>
            <person name="Fujioka K."/>
            <person name="Kido Y."/>
            <person name="Takami H."/>
        </authorList>
    </citation>
    <scope>NUCLEOTIDE SEQUENCE</scope>
    <source>
        <tissue evidence="14">Whole body</tissue>
    </source>
</reference>
<evidence type="ECO:0000256" key="2">
    <source>
        <dbReference type="ARBA" id="ARBA00010996"/>
    </source>
</evidence>
<keyword evidence="8" id="KW-0143">Chaperone</keyword>
<evidence type="ECO:0000256" key="1">
    <source>
        <dbReference type="ARBA" id="ARBA00004273"/>
    </source>
</evidence>
<dbReference type="SUPFAM" id="SSF52833">
    <property type="entry name" value="Thioredoxin-like"/>
    <property type="match status" value="1"/>
</dbReference>
<keyword evidence="3 8" id="KW-0479">Metal-binding</keyword>
<feature type="binding site" evidence="9">
    <location>
        <position position="245"/>
    </location>
    <ligand>
        <name>Cu cation</name>
        <dbReference type="ChEBI" id="CHEBI:23378"/>
    </ligand>
</feature>
<name>A0A2P2I3M2_9CRUS</name>
<evidence type="ECO:0000313" key="14">
    <source>
        <dbReference type="EMBL" id="LAC22549.1"/>
    </source>
</evidence>
<evidence type="ECO:0000313" key="13">
    <source>
        <dbReference type="EMBL" id="LAB68601.1"/>
    </source>
</evidence>
<dbReference type="GO" id="GO:0005743">
    <property type="term" value="C:mitochondrial inner membrane"/>
    <property type="evidence" value="ECO:0007669"/>
    <property type="project" value="UniProtKB-SubCell"/>
</dbReference>
<evidence type="ECO:0000256" key="6">
    <source>
        <dbReference type="ARBA" id="ARBA00023128"/>
    </source>
</evidence>
<evidence type="ECO:0000256" key="3">
    <source>
        <dbReference type="ARBA" id="ARBA00022723"/>
    </source>
</evidence>
<keyword evidence="12" id="KW-0812">Transmembrane</keyword>
<dbReference type="GO" id="GO:0006878">
    <property type="term" value="P:intracellular copper ion homeostasis"/>
    <property type="evidence" value="ECO:0007669"/>
    <property type="project" value="UniProtKB-UniRule"/>
</dbReference>
<accession>A0A2P2I3M2</accession>
<dbReference type="InterPro" id="IPR003782">
    <property type="entry name" value="SCO1/SenC"/>
</dbReference>
<dbReference type="GO" id="GO:0005507">
    <property type="term" value="F:copper ion binding"/>
    <property type="evidence" value="ECO:0007669"/>
    <property type="project" value="InterPro"/>
</dbReference>
<comment type="subunit">
    <text evidence="8">Homodimer.</text>
</comment>
<dbReference type="CDD" id="cd02968">
    <property type="entry name" value="SCO"/>
    <property type="match status" value="1"/>
</dbReference>
<sequence>MHLIFNKLYSFSQHISNPARTVLKSRQCNVLVPLQHYCSKPSSSSSSSGTSNAGADGEKKPPTLQDLKKKSFKWNMPITWRSLLITAAFGAVALAVMFNVKKKKEILREKENQRALGKAKIGGKFDLIDQNGNALHSDTLLGQWLIVYFGFTHCPDICPDELEKLAQVVDLIDGDKSLENIQPVFITVDPLRDTVAAVKAYVAEFHPKFIGLTGSVERIAEACKAYRVYFSAGPKDEDNDYIVDHTIIMYLVNPEGNFVDYYGQTKTAKEITNSIMISMAKYNLAK</sequence>
<dbReference type="PANTHER" id="PTHR12151:SF5">
    <property type="entry name" value="AT19154P"/>
    <property type="match status" value="1"/>
</dbReference>
<evidence type="ECO:0000256" key="5">
    <source>
        <dbReference type="ARBA" id="ARBA00023008"/>
    </source>
</evidence>
<comment type="function">
    <text evidence="8">Copper metallochaperone essential for the synthesis and maturation of cytochrome c oxidase subunit II (MT-CO2/COX2) by facilitating the incorporation of copper into the Cu(A) site of MT-CO2/COX2.</text>
</comment>
<feature type="binding site" evidence="9">
    <location>
        <position position="154"/>
    </location>
    <ligand>
        <name>Cu cation</name>
        <dbReference type="ChEBI" id="CHEBI:23378"/>
    </ligand>
</feature>
<feature type="binding site" evidence="9">
    <location>
        <position position="158"/>
    </location>
    <ligand>
        <name>Cu cation</name>
        <dbReference type="ChEBI" id="CHEBI:23378"/>
    </ligand>
</feature>
<keyword evidence="5 8" id="KW-0186">Copper</keyword>
<evidence type="ECO:0000256" key="10">
    <source>
        <dbReference type="PIRSR" id="PIRSR603782-2"/>
    </source>
</evidence>
<dbReference type="InterPro" id="IPR036249">
    <property type="entry name" value="Thioredoxin-like_sf"/>
</dbReference>
<dbReference type="Gene3D" id="3.40.30.10">
    <property type="entry name" value="Glutaredoxin"/>
    <property type="match status" value="1"/>
</dbReference>
<organism evidence="13">
    <name type="scientific">Hirondellea gigas</name>
    <dbReference type="NCBI Taxonomy" id="1518452"/>
    <lineage>
        <taxon>Eukaryota</taxon>
        <taxon>Metazoa</taxon>
        <taxon>Ecdysozoa</taxon>
        <taxon>Arthropoda</taxon>
        <taxon>Crustacea</taxon>
        <taxon>Multicrustacea</taxon>
        <taxon>Malacostraca</taxon>
        <taxon>Eumalacostraca</taxon>
        <taxon>Peracarida</taxon>
        <taxon>Amphipoda</taxon>
        <taxon>Amphilochidea</taxon>
        <taxon>Lysianassida</taxon>
        <taxon>Lysianassidira</taxon>
        <taxon>Lysianassoidea</taxon>
        <taxon>Lysianassidae</taxon>
        <taxon>Hirondellea</taxon>
    </lineage>
</organism>
<dbReference type="AlphaFoldDB" id="A0A2P2I3M2"/>
<keyword evidence="6 8" id="KW-0496">Mitochondrion</keyword>
<evidence type="ECO:0000256" key="12">
    <source>
        <dbReference type="SAM" id="Phobius"/>
    </source>
</evidence>
<keyword evidence="7 12" id="KW-0472">Membrane</keyword>
<dbReference type="PANTHER" id="PTHR12151">
    <property type="entry name" value="ELECTRON TRANSPORT PROTIN SCO1/SENC FAMILY MEMBER"/>
    <property type="match status" value="1"/>
</dbReference>
<proteinExistence type="evidence at transcript level"/>
<comment type="similarity">
    <text evidence="2 8">Belongs to the SCO1/2 family.</text>
</comment>
<feature type="transmembrane region" description="Helical" evidence="12">
    <location>
        <begin position="78"/>
        <end position="100"/>
    </location>
</feature>
<dbReference type="Pfam" id="PF02630">
    <property type="entry name" value="SCO1-SenC"/>
    <property type="match status" value="1"/>
</dbReference>
<evidence type="ECO:0000256" key="11">
    <source>
        <dbReference type="SAM" id="MobiDB-lite"/>
    </source>
</evidence>
<keyword evidence="12" id="KW-1133">Transmembrane helix</keyword>
<evidence type="ECO:0000256" key="4">
    <source>
        <dbReference type="ARBA" id="ARBA00022792"/>
    </source>
</evidence>
<evidence type="ECO:0000256" key="8">
    <source>
        <dbReference type="PIRNR" id="PIRNR037736"/>
    </source>
</evidence>
<dbReference type="FunFam" id="3.40.30.10:FF:000013">
    <property type="entry name" value="Blast:Protein SCO1 homolog, mitochondrial"/>
    <property type="match status" value="1"/>
</dbReference>
<evidence type="ECO:0000256" key="9">
    <source>
        <dbReference type="PIRSR" id="PIRSR037736-1"/>
    </source>
</evidence>
<feature type="compositionally biased region" description="Basic and acidic residues" evidence="11">
    <location>
        <begin position="56"/>
        <end position="66"/>
    </location>
</feature>
<evidence type="ECO:0000256" key="7">
    <source>
        <dbReference type="ARBA" id="ARBA00023136"/>
    </source>
</evidence>
<dbReference type="EMBL" id="IACF01002969">
    <property type="protein sequence ID" value="LAB68601.1"/>
    <property type="molecule type" value="mRNA"/>
</dbReference>
<keyword evidence="10" id="KW-1015">Disulfide bond</keyword>
<dbReference type="InterPro" id="IPR017276">
    <property type="entry name" value="Synth_of_cyt-c-oxidase_Sco1/2"/>
</dbReference>
<feature type="region of interest" description="Disordered" evidence="11">
    <location>
        <begin position="38"/>
        <end position="66"/>
    </location>
</feature>
<comment type="subcellular location">
    <subcellularLocation>
        <location evidence="1 8">Mitochondrion inner membrane</location>
    </subcellularLocation>
</comment>